<keyword evidence="6 10" id="KW-0547">Nucleotide-binding</keyword>
<keyword evidence="5 10" id="KW-0479">Metal-binding</keyword>
<comment type="caution">
    <text evidence="12">The sequence shown here is derived from an EMBL/GenBank/DDBJ whole genome shotgun (WGS) entry which is preliminary data.</text>
</comment>
<dbReference type="GO" id="GO:0010125">
    <property type="term" value="P:mycothiol biosynthetic process"/>
    <property type="evidence" value="ECO:0007669"/>
    <property type="project" value="UniProtKB-UniRule"/>
</dbReference>
<feature type="binding site" evidence="10">
    <location>
        <begin position="47"/>
        <end position="50"/>
    </location>
    <ligand>
        <name>L-cysteinyl-5'-AMP</name>
        <dbReference type="ChEBI" id="CHEBI:144924"/>
    </ligand>
</feature>
<evidence type="ECO:0000256" key="3">
    <source>
        <dbReference type="ARBA" id="ARBA00011245"/>
    </source>
</evidence>
<dbReference type="InterPro" id="IPR032678">
    <property type="entry name" value="tRNA-synt_1_cat_dom"/>
</dbReference>
<dbReference type="Proteomes" id="UP000306740">
    <property type="component" value="Unassembled WGS sequence"/>
</dbReference>
<feature type="binding site" evidence="10">
    <location>
        <position position="256"/>
    </location>
    <ligand>
        <name>Zn(2+)</name>
        <dbReference type="ChEBI" id="CHEBI:29105"/>
    </ligand>
</feature>
<dbReference type="InterPro" id="IPR017812">
    <property type="entry name" value="Mycothiol_ligase_MshC"/>
</dbReference>
<dbReference type="GO" id="GO:0005829">
    <property type="term" value="C:cytosol"/>
    <property type="evidence" value="ECO:0007669"/>
    <property type="project" value="TreeGrafter"/>
</dbReference>
<dbReference type="GO" id="GO:0008270">
    <property type="term" value="F:zinc ion binding"/>
    <property type="evidence" value="ECO:0007669"/>
    <property type="project" value="UniProtKB-UniRule"/>
</dbReference>
<evidence type="ECO:0000256" key="5">
    <source>
        <dbReference type="ARBA" id="ARBA00022723"/>
    </source>
</evidence>
<dbReference type="RefSeq" id="WP_139107064.1">
    <property type="nucleotide sequence ID" value="NZ_VDFR01000167.1"/>
</dbReference>
<keyword evidence="7 10" id="KW-0862">Zinc</keyword>
<evidence type="ECO:0000256" key="10">
    <source>
        <dbReference type="HAMAP-Rule" id="MF_01697"/>
    </source>
</evidence>
<evidence type="ECO:0000256" key="6">
    <source>
        <dbReference type="ARBA" id="ARBA00022741"/>
    </source>
</evidence>
<feature type="binding site" evidence="10">
    <location>
        <position position="47"/>
    </location>
    <ligand>
        <name>Zn(2+)</name>
        <dbReference type="ChEBI" id="CHEBI:29105"/>
    </ligand>
</feature>
<organism evidence="12 13">
    <name type="scientific">Mumia zhuanghuii</name>
    <dbReference type="NCBI Taxonomy" id="2585211"/>
    <lineage>
        <taxon>Bacteria</taxon>
        <taxon>Bacillati</taxon>
        <taxon>Actinomycetota</taxon>
        <taxon>Actinomycetes</taxon>
        <taxon>Propionibacteriales</taxon>
        <taxon>Nocardioidaceae</taxon>
        <taxon>Mumia</taxon>
    </lineage>
</organism>
<feature type="binding site" evidence="10">
    <location>
        <position position="227"/>
    </location>
    <ligand>
        <name>L-cysteinyl-5'-AMP</name>
        <dbReference type="ChEBI" id="CHEBI:144924"/>
    </ligand>
</feature>
<evidence type="ECO:0000256" key="1">
    <source>
        <dbReference type="ARBA" id="ARBA00003679"/>
    </source>
</evidence>
<keyword evidence="4 10" id="KW-0436">Ligase</keyword>
<dbReference type="Gene3D" id="3.40.50.620">
    <property type="entry name" value="HUPs"/>
    <property type="match status" value="1"/>
</dbReference>
<evidence type="ECO:0000313" key="13">
    <source>
        <dbReference type="Proteomes" id="UP000306740"/>
    </source>
</evidence>
<dbReference type="PANTHER" id="PTHR10890">
    <property type="entry name" value="CYSTEINYL-TRNA SYNTHETASE"/>
    <property type="match status" value="1"/>
</dbReference>
<accession>A0A5C4MB47</accession>
<dbReference type="Pfam" id="PF01406">
    <property type="entry name" value="tRNA-synt_1e"/>
    <property type="match status" value="1"/>
</dbReference>
<feature type="binding site" evidence="10">
    <location>
        <position position="62"/>
    </location>
    <ligand>
        <name>L-cysteinyl-5'-AMP</name>
        <dbReference type="ChEBI" id="CHEBI:144924"/>
    </ligand>
</feature>
<dbReference type="OrthoDB" id="9815130at2"/>
<dbReference type="GO" id="GO:0035446">
    <property type="term" value="F:cysteine-glucosaminylinositol ligase activity"/>
    <property type="evidence" value="ECO:0007669"/>
    <property type="project" value="UniProtKB-UniRule"/>
</dbReference>
<feature type="binding site" evidence="10">
    <location>
        <position position="231"/>
    </location>
    <ligand>
        <name>Zn(2+)</name>
        <dbReference type="ChEBI" id="CHEBI:29105"/>
    </ligand>
</feature>
<dbReference type="EMBL" id="VDFR01000167">
    <property type="protein sequence ID" value="TNC33659.1"/>
    <property type="molecule type" value="Genomic_DNA"/>
</dbReference>
<dbReference type="PRINTS" id="PR00983">
    <property type="entry name" value="TRNASYNTHCYS"/>
</dbReference>
<dbReference type="Gene3D" id="1.20.120.640">
    <property type="entry name" value="Anticodon-binding domain of a subclass of class I aminoacyl-tRNA synthetases"/>
    <property type="match status" value="1"/>
</dbReference>
<dbReference type="InterPro" id="IPR024909">
    <property type="entry name" value="Cys-tRNA/MSH_ligase"/>
</dbReference>
<feature type="binding site" evidence="10">
    <location>
        <position position="282"/>
    </location>
    <ligand>
        <name>L-cysteinyl-5'-AMP</name>
        <dbReference type="ChEBI" id="CHEBI:144924"/>
    </ligand>
</feature>
<reference evidence="12 13" key="1">
    <citation type="submission" date="2019-05" db="EMBL/GenBank/DDBJ databases">
        <title>Mumia sp. nov., isolated from the intestinal contents of plateau pika (Ochotona curzoniae) in the Qinghai-Tibet plateau of China.</title>
        <authorList>
            <person name="Tian Z."/>
        </authorList>
    </citation>
    <scope>NUCLEOTIDE SEQUENCE [LARGE SCALE GENOMIC DNA]</scope>
    <source>
        <strain evidence="13">527</strain>
    </source>
</reference>
<feature type="short sequence motif" description="'ERGGDP' region" evidence="10">
    <location>
        <begin position="187"/>
        <end position="192"/>
    </location>
</feature>
<dbReference type="NCBIfam" id="TIGR03447">
    <property type="entry name" value="mycothiol_MshC"/>
    <property type="match status" value="1"/>
</dbReference>
<dbReference type="PANTHER" id="PTHR10890:SF3">
    <property type="entry name" value="CYSTEINE--TRNA LIGASE, CYTOPLASMIC"/>
    <property type="match status" value="1"/>
</dbReference>
<dbReference type="InterPro" id="IPR014729">
    <property type="entry name" value="Rossmann-like_a/b/a_fold"/>
</dbReference>
<sequence>MRAWPSPEVPDLADLGLGTGSAVKVHDTASGRGVVVDPHNRARLYVCGITPYDATHLGHAATYLTFDLLQRAWRDRGLEVRYTQNITDVDDPLLERAAATGVEWTDLAEREIELFREDMTALRILAPDHYIGAVESIDLAVALIERLRDRGATYEVDGDVYFSVHDDPKFGEVSGYDKATMLRLFGERGGDPGRPGKRDPLDCLLWQAERPGEPSWDSPFGPGRPGWHVECSSIALETLGHDFDVQGGGTDLIFPHHEMSASEAQVATDHRFARAYVHQAMVAYDGEKMSKSLGNLVIVSRLRADGRDPMAIRLAVLDHHYRTGWEWTDTDIVDASKRLGRWREAFATGGPEAGPVVSALRDALAHDLDAPRAIAAVDAWVDTALAAAGAGDPEAGRVVGAAVDALLGVV</sequence>
<comment type="function">
    <text evidence="1 10">Catalyzes the ATP-dependent condensation of GlcN-Ins and L-cysteine to form L-Cys-GlcN-Ins.</text>
</comment>
<dbReference type="FunFam" id="3.40.50.620:FF:000134">
    <property type="entry name" value="L-cysteine:1D-myo-inositol 2-amino-2-deoxy-alpha-D-glucopyranoside ligase"/>
    <property type="match status" value="1"/>
</dbReference>
<evidence type="ECO:0000256" key="8">
    <source>
        <dbReference type="ARBA" id="ARBA00022840"/>
    </source>
</evidence>
<evidence type="ECO:0000256" key="2">
    <source>
        <dbReference type="ARBA" id="ARBA00007723"/>
    </source>
</evidence>
<name>A0A5C4MB47_9ACTN</name>
<dbReference type="GO" id="GO:0004817">
    <property type="term" value="F:cysteine-tRNA ligase activity"/>
    <property type="evidence" value="ECO:0007669"/>
    <property type="project" value="TreeGrafter"/>
</dbReference>
<feature type="binding site" evidence="10">
    <location>
        <begin position="85"/>
        <end position="87"/>
    </location>
    <ligand>
        <name>L-cysteinyl-5'-AMP</name>
        <dbReference type="ChEBI" id="CHEBI:144924"/>
    </ligand>
</feature>
<dbReference type="GO" id="GO:0006423">
    <property type="term" value="P:cysteinyl-tRNA aminoacylation"/>
    <property type="evidence" value="ECO:0007669"/>
    <property type="project" value="TreeGrafter"/>
</dbReference>
<comment type="cofactor">
    <cofactor evidence="10">
        <name>Zn(2+)</name>
        <dbReference type="ChEBI" id="CHEBI:29105"/>
    </cofactor>
    <text evidence="10">Binds 1 zinc ion per subunit.</text>
</comment>
<protein>
    <recommendedName>
        <fullName evidence="10">L-cysteine:1D-myo-inositol 2-amino-2-deoxy-alpha-D-glucopyranoside ligase</fullName>
        <shortName evidence="10">L-Cys:GlcN-Ins ligase</shortName>
        <ecNumber evidence="10">6.3.1.13</ecNumber>
    </recommendedName>
    <alternativeName>
        <fullName evidence="10">Mycothiol ligase</fullName>
        <shortName evidence="10">MSH ligase</shortName>
    </alternativeName>
</protein>
<comment type="subunit">
    <text evidence="3 10">Monomer.</text>
</comment>
<comment type="similarity">
    <text evidence="2 10">Belongs to the class-I aminoacyl-tRNA synthetase family. MshC subfamily.</text>
</comment>
<dbReference type="SUPFAM" id="SSF52374">
    <property type="entry name" value="Nucleotidylyl transferase"/>
    <property type="match status" value="1"/>
</dbReference>
<dbReference type="HAMAP" id="MF_01697">
    <property type="entry name" value="MshC"/>
    <property type="match status" value="1"/>
</dbReference>
<gene>
    <name evidence="10" type="primary">mshC</name>
    <name evidence="12" type="ORF">FHE65_28665</name>
</gene>
<dbReference type="EC" id="6.3.1.13" evidence="10"/>
<evidence type="ECO:0000313" key="12">
    <source>
        <dbReference type="EMBL" id="TNC33659.1"/>
    </source>
</evidence>
<evidence type="ECO:0000256" key="9">
    <source>
        <dbReference type="ARBA" id="ARBA00048350"/>
    </source>
</evidence>
<comment type="catalytic activity">
    <reaction evidence="9 10">
        <text>1D-myo-inositol 2-amino-2-deoxy-alpha-D-glucopyranoside + L-cysteine + ATP = 1D-myo-inositol 2-(L-cysteinylamino)-2-deoxy-alpha-D-glucopyranoside + AMP + diphosphate + H(+)</text>
        <dbReference type="Rhea" id="RHEA:26176"/>
        <dbReference type="ChEBI" id="CHEBI:15378"/>
        <dbReference type="ChEBI" id="CHEBI:30616"/>
        <dbReference type="ChEBI" id="CHEBI:33019"/>
        <dbReference type="ChEBI" id="CHEBI:35235"/>
        <dbReference type="ChEBI" id="CHEBI:58886"/>
        <dbReference type="ChEBI" id="CHEBI:58887"/>
        <dbReference type="ChEBI" id="CHEBI:456215"/>
        <dbReference type="EC" id="6.3.1.13"/>
    </reaction>
</comment>
<proteinExistence type="inferred from homology"/>
<evidence type="ECO:0000259" key="11">
    <source>
        <dbReference type="Pfam" id="PF01406"/>
    </source>
</evidence>
<dbReference type="GO" id="GO:0005524">
    <property type="term" value="F:ATP binding"/>
    <property type="evidence" value="ECO:0007669"/>
    <property type="project" value="UniProtKB-KW"/>
</dbReference>
<keyword evidence="8 10" id="KW-0067">ATP-binding</keyword>
<feature type="short sequence motif" description="'HIGH' region" evidence="10">
    <location>
        <begin position="49"/>
        <end position="59"/>
    </location>
</feature>
<feature type="binding site" evidence="10">
    <location>
        <begin position="249"/>
        <end position="251"/>
    </location>
    <ligand>
        <name>L-cysteinyl-5'-AMP</name>
        <dbReference type="ChEBI" id="CHEBI:144924"/>
    </ligand>
</feature>
<evidence type="ECO:0000256" key="4">
    <source>
        <dbReference type="ARBA" id="ARBA00022598"/>
    </source>
</evidence>
<feature type="short sequence motif" description="'KMSKS' region" evidence="10">
    <location>
        <begin position="288"/>
        <end position="292"/>
    </location>
</feature>
<evidence type="ECO:0000256" key="7">
    <source>
        <dbReference type="ARBA" id="ARBA00022833"/>
    </source>
</evidence>
<feature type="domain" description="tRNA synthetases class I catalytic" evidence="11">
    <location>
        <begin position="39"/>
        <end position="335"/>
    </location>
</feature>
<dbReference type="AlphaFoldDB" id="A0A5C4MB47"/>